<dbReference type="SUPFAM" id="SSF52777">
    <property type="entry name" value="CoA-dependent acyltransferases"/>
    <property type="match status" value="1"/>
</dbReference>
<protein>
    <submittedName>
        <fullName evidence="1">CatA-like O-acetyltransferase</fullName>
    </submittedName>
</protein>
<proteinExistence type="predicted"/>
<dbReference type="SMART" id="SM01059">
    <property type="entry name" value="CAT"/>
    <property type="match status" value="1"/>
</dbReference>
<evidence type="ECO:0000313" key="1">
    <source>
        <dbReference type="EMBL" id="WGW02431.1"/>
    </source>
</evidence>
<keyword evidence="2" id="KW-1185">Reference proteome</keyword>
<sequence>MAEHPIPLADWSRAPQFRLFRGYDRPHYALTTRLDVTHLMARRVAAGLSPYRACLFAIGCGLHAVPALLMRFRGDQVLRHDRTDLSMTVPLQSGDFTYAYVPFAPDFPVFEAEAMRRIEAARTQQGLEANSGARDDVAYLSCLPWLDFTALDNALPHADDCIPRVSWGKIVPEGDRYRMAMAIQVHHALVDGAHLGQFFDQLQRCLDGL</sequence>
<accession>A0ABY8QEG4</accession>
<evidence type="ECO:0000313" key="2">
    <source>
        <dbReference type="Proteomes" id="UP001241605"/>
    </source>
</evidence>
<dbReference type="PANTHER" id="PTHR38474:SF1">
    <property type="entry name" value="SLR0299 PROTEIN"/>
    <property type="match status" value="1"/>
</dbReference>
<dbReference type="Pfam" id="PF00302">
    <property type="entry name" value="CAT"/>
    <property type="match status" value="1"/>
</dbReference>
<dbReference type="Gene3D" id="3.30.559.10">
    <property type="entry name" value="Chloramphenicol acetyltransferase-like domain"/>
    <property type="match status" value="1"/>
</dbReference>
<dbReference type="RefSeq" id="WP_282299065.1">
    <property type="nucleotide sequence ID" value="NZ_CP124616.1"/>
</dbReference>
<dbReference type="PANTHER" id="PTHR38474">
    <property type="entry name" value="SLR0299 PROTEIN"/>
    <property type="match status" value="1"/>
</dbReference>
<dbReference type="EMBL" id="CP124616">
    <property type="protein sequence ID" value="WGW02431.1"/>
    <property type="molecule type" value="Genomic_DNA"/>
</dbReference>
<dbReference type="InterPro" id="IPR001707">
    <property type="entry name" value="Cmp_AcTrfase"/>
</dbReference>
<dbReference type="InterPro" id="IPR023213">
    <property type="entry name" value="CAT-like_dom_sf"/>
</dbReference>
<reference evidence="1 2" key="1">
    <citation type="submission" date="2023-05" db="EMBL/GenBank/DDBJ databases">
        <title>YMD87, complete Genome.</title>
        <authorList>
            <person name="Zhang J."/>
            <person name="Xu X."/>
        </authorList>
    </citation>
    <scope>NUCLEOTIDE SEQUENCE [LARGE SCALE GENOMIC DNA]</scope>
    <source>
        <strain evidence="1 2">YMD87</strain>
    </source>
</reference>
<name>A0ABY8QEG4_9RHOB</name>
<gene>
    <name evidence="1" type="ORF">QF118_10770</name>
</gene>
<dbReference type="Proteomes" id="UP001241605">
    <property type="component" value="Chromosome"/>
</dbReference>
<organism evidence="1 2">
    <name type="scientific">Tropicibacter oceani</name>
    <dbReference type="NCBI Taxonomy" id="3058420"/>
    <lineage>
        <taxon>Bacteria</taxon>
        <taxon>Pseudomonadati</taxon>
        <taxon>Pseudomonadota</taxon>
        <taxon>Alphaproteobacteria</taxon>
        <taxon>Rhodobacterales</taxon>
        <taxon>Roseobacteraceae</taxon>
        <taxon>Tropicibacter</taxon>
    </lineage>
</organism>